<organism evidence="1 2">
    <name type="scientific">Lysinibacillus fusiformis</name>
    <dbReference type="NCBI Taxonomy" id="28031"/>
    <lineage>
        <taxon>Bacteria</taxon>
        <taxon>Bacillati</taxon>
        <taxon>Bacillota</taxon>
        <taxon>Bacilli</taxon>
        <taxon>Bacillales</taxon>
        <taxon>Bacillaceae</taxon>
        <taxon>Lysinibacillus</taxon>
    </lineage>
</organism>
<proteinExistence type="predicted"/>
<dbReference type="AlphaFoldDB" id="A0A1E4R8E2"/>
<dbReference type="EMBL" id="MECQ01000001">
    <property type="protein sequence ID" value="ODV56724.1"/>
    <property type="molecule type" value="Genomic_DNA"/>
</dbReference>
<name>A0A1E4R8E2_9BACI</name>
<protein>
    <submittedName>
        <fullName evidence="1">Uncharacterized protein</fullName>
    </submittedName>
</protein>
<gene>
    <name evidence="1" type="ORF">BG258_12895</name>
</gene>
<dbReference type="OrthoDB" id="1354489at2"/>
<sequence length="203" mass="24120">MHYQFELMSLSNLYQVFEQQLRKWLFEEMTNRHNEYINQIEITLKSDEDYGKFYSQFGALTKVLKELNLTFTMPLEVEWSDEDLKNLFSLVEEVVEIPIVETEIWRSIRECNLISNTFKHGNGHSAKVLYKIRPELFKKIDETKLMILYLTTNLEEVLDVDKVSFEKYANAMKDFWNKIKSHQSGSIKLEIDISSENNIEEKA</sequence>
<dbReference type="RefSeq" id="WP_069481712.1">
    <property type="nucleotide sequence ID" value="NZ_KV766182.1"/>
</dbReference>
<comment type="caution">
    <text evidence="1">The sequence shown here is derived from an EMBL/GenBank/DDBJ whole genome shotgun (WGS) entry which is preliminary data.</text>
</comment>
<accession>A0A1E4R8E2</accession>
<dbReference type="Proteomes" id="UP000094784">
    <property type="component" value="Unassembled WGS sequence"/>
</dbReference>
<reference evidence="1 2" key="1">
    <citation type="submission" date="2016-09" db="EMBL/GenBank/DDBJ databases">
        <title>Draft genome sequence of the soil isolate, Lysinibacillus fusiformis M5, a potential hypoxanthine producer.</title>
        <authorList>
            <person name="Gallegos-Monterrosa R."/>
            <person name="Maroti G."/>
            <person name="Balint B."/>
            <person name="Kovacs A.T."/>
        </authorList>
    </citation>
    <scope>NUCLEOTIDE SEQUENCE [LARGE SCALE GENOMIC DNA]</scope>
    <source>
        <strain evidence="1 2">M5</strain>
    </source>
</reference>
<evidence type="ECO:0000313" key="1">
    <source>
        <dbReference type="EMBL" id="ODV56724.1"/>
    </source>
</evidence>
<evidence type="ECO:0000313" key="2">
    <source>
        <dbReference type="Proteomes" id="UP000094784"/>
    </source>
</evidence>